<evidence type="ECO:0000313" key="4">
    <source>
        <dbReference type="Proteomes" id="UP000190961"/>
    </source>
</evidence>
<feature type="domain" description="Pseudouridine synthase RsuA/RluA-like" evidence="2">
    <location>
        <begin position="18"/>
        <end position="160"/>
    </location>
</feature>
<comment type="similarity">
    <text evidence="1">Belongs to the pseudouridine synthase RluA family.</text>
</comment>
<protein>
    <submittedName>
        <fullName evidence="3">23S rRNA pseudouridine955/2504/2580 synthase</fullName>
    </submittedName>
</protein>
<dbReference type="AlphaFoldDB" id="A0A1T5IQS3"/>
<dbReference type="InterPro" id="IPR020103">
    <property type="entry name" value="PsdUridine_synth_cat_dom_sf"/>
</dbReference>
<dbReference type="SUPFAM" id="SSF55120">
    <property type="entry name" value="Pseudouridine synthase"/>
    <property type="match status" value="1"/>
</dbReference>
<evidence type="ECO:0000259" key="2">
    <source>
        <dbReference type="Pfam" id="PF00849"/>
    </source>
</evidence>
<dbReference type="PANTHER" id="PTHR21600:SF87">
    <property type="entry name" value="RNA PSEUDOURIDYLATE SYNTHASE DOMAIN-CONTAINING PROTEIN 1"/>
    <property type="match status" value="1"/>
</dbReference>
<reference evidence="3 4" key="1">
    <citation type="submission" date="2017-02" db="EMBL/GenBank/DDBJ databases">
        <authorList>
            <person name="Peterson S.W."/>
        </authorList>
    </citation>
    <scope>NUCLEOTIDE SEQUENCE [LARGE SCALE GENOMIC DNA]</scope>
    <source>
        <strain evidence="3 4">DSM 25262</strain>
    </source>
</reference>
<proteinExistence type="inferred from homology"/>
<dbReference type="EMBL" id="FUZU01000001">
    <property type="protein sequence ID" value="SKC41348.1"/>
    <property type="molecule type" value="Genomic_DNA"/>
</dbReference>
<gene>
    <name evidence="3" type="ORF">SAMN05660236_0276</name>
</gene>
<dbReference type="STRING" id="688867.SAMN05660236_0276"/>
<name>A0A1T5IQS3_9BACT</name>
<dbReference type="PANTHER" id="PTHR21600">
    <property type="entry name" value="MITOCHONDRIAL RNA PSEUDOURIDINE SYNTHASE"/>
    <property type="match status" value="1"/>
</dbReference>
<keyword evidence="4" id="KW-1185">Reference proteome</keyword>
<dbReference type="GO" id="GO:0140098">
    <property type="term" value="F:catalytic activity, acting on RNA"/>
    <property type="evidence" value="ECO:0007669"/>
    <property type="project" value="UniProtKB-ARBA"/>
</dbReference>
<evidence type="ECO:0000256" key="1">
    <source>
        <dbReference type="ARBA" id="ARBA00010876"/>
    </source>
</evidence>
<dbReference type="InterPro" id="IPR006145">
    <property type="entry name" value="PsdUridine_synth_RsuA/RluA"/>
</dbReference>
<dbReference type="GO" id="GO:0009982">
    <property type="term" value="F:pseudouridine synthase activity"/>
    <property type="evidence" value="ECO:0007669"/>
    <property type="project" value="InterPro"/>
</dbReference>
<accession>A0A1T5IQS3</accession>
<sequence>MKNSSINLEDLILFEDDDFILINKPPYVSTLEDRHEKVNLLGLARDYISTAQVCHRLDKDTSGVLAIAKNPEAYRHMSLQFEKREVTKVYHAVVDGIHNFKDDLVDLPILKQDDGVVKISKREGKSAQTYFTSLKSYKLHTLVECRPVTGRMHQIRIHLSTLKASITGDELYGGKPFFLSSVKRGFNLKKETEEQPIMRRMALHAYALTFADLKGDKKTVEAPYPKDIQALIKQLENNS</sequence>
<dbReference type="Pfam" id="PF00849">
    <property type="entry name" value="PseudoU_synth_2"/>
    <property type="match status" value="1"/>
</dbReference>
<organism evidence="3 4">
    <name type="scientific">Ohtaekwangia koreensis</name>
    <dbReference type="NCBI Taxonomy" id="688867"/>
    <lineage>
        <taxon>Bacteria</taxon>
        <taxon>Pseudomonadati</taxon>
        <taxon>Bacteroidota</taxon>
        <taxon>Cytophagia</taxon>
        <taxon>Cytophagales</taxon>
        <taxon>Fulvivirgaceae</taxon>
        <taxon>Ohtaekwangia</taxon>
    </lineage>
</organism>
<dbReference type="Proteomes" id="UP000190961">
    <property type="component" value="Unassembled WGS sequence"/>
</dbReference>
<dbReference type="RefSeq" id="WP_079684918.1">
    <property type="nucleotide sequence ID" value="NZ_FUZU01000001.1"/>
</dbReference>
<dbReference type="Gene3D" id="3.30.2350.10">
    <property type="entry name" value="Pseudouridine synthase"/>
    <property type="match status" value="1"/>
</dbReference>
<dbReference type="GO" id="GO:0000455">
    <property type="term" value="P:enzyme-directed rRNA pseudouridine synthesis"/>
    <property type="evidence" value="ECO:0007669"/>
    <property type="project" value="TreeGrafter"/>
</dbReference>
<dbReference type="CDD" id="cd02869">
    <property type="entry name" value="PseudoU_synth_RluA_like"/>
    <property type="match status" value="1"/>
</dbReference>
<dbReference type="GO" id="GO:0003723">
    <property type="term" value="F:RNA binding"/>
    <property type="evidence" value="ECO:0007669"/>
    <property type="project" value="InterPro"/>
</dbReference>
<evidence type="ECO:0000313" key="3">
    <source>
        <dbReference type="EMBL" id="SKC41348.1"/>
    </source>
</evidence>
<dbReference type="InterPro" id="IPR050188">
    <property type="entry name" value="RluA_PseudoU_synthase"/>
</dbReference>